<keyword evidence="5 9" id="KW-0472">Membrane</keyword>
<evidence type="ECO:0000256" key="3">
    <source>
        <dbReference type="ARBA" id="ARBA00022692"/>
    </source>
</evidence>
<feature type="transmembrane region" description="Helical" evidence="9">
    <location>
        <begin position="226"/>
        <end position="243"/>
    </location>
</feature>
<feature type="region of interest" description="Disordered" evidence="8">
    <location>
        <begin position="142"/>
        <end position="186"/>
    </location>
</feature>
<keyword evidence="6" id="KW-0963">Cytoplasm</keyword>
<dbReference type="SUPFAM" id="SSF49354">
    <property type="entry name" value="PapD-like"/>
    <property type="match status" value="1"/>
</dbReference>
<dbReference type="Proteomes" id="UP001432027">
    <property type="component" value="Unassembled WGS sequence"/>
</dbReference>
<feature type="non-terminal residue" evidence="11">
    <location>
        <position position="1"/>
    </location>
</feature>
<evidence type="ECO:0000259" key="10">
    <source>
        <dbReference type="PROSITE" id="PS50202"/>
    </source>
</evidence>
<evidence type="ECO:0000256" key="1">
    <source>
        <dbReference type="ARBA" id="ARBA00004211"/>
    </source>
</evidence>
<comment type="function">
    <text evidence="6">Central component in molecular interactions underlying sperm crawling. Forms an extensive filament system that extends from sperm villipoda, along the leading edge of the pseudopod.</text>
</comment>
<comment type="subcellular location">
    <subcellularLocation>
        <location evidence="1">Membrane</location>
        <topology evidence="1">Single-pass type IV membrane protein</topology>
    </subcellularLocation>
</comment>
<evidence type="ECO:0000256" key="9">
    <source>
        <dbReference type="SAM" id="Phobius"/>
    </source>
</evidence>
<dbReference type="Pfam" id="PF00635">
    <property type="entry name" value="Motile_Sperm"/>
    <property type="match status" value="1"/>
</dbReference>
<dbReference type="InterPro" id="IPR000535">
    <property type="entry name" value="MSP_dom"/>
</dbReference>
<accession>A0AAV5U1W4</accession>
<dbReference type="InterPro" id="IPR016763">
    <property type="entry name" value="VAP"/>
</dbReference>
<dbReference type="GO" id="GO:0033149">
    <property type="term" value="F:FFAT motif binding"/>
    <property type="evidence" value="ECO:0007669"/>
    <property type="project" value="TreeGrafter"/>
</dbReference>
<evidence type="ECO:0000313" key="12">
    <source>
        <dbReference type="Proteomes" id="UP001432027"/>
    </source>
</evidence>
<evidence type="ECO:0000256" key="4">
    <source>
        <dbReference type="ARBA" id="ARBA00022989"/>
    </source>
</evidence>
<dbReference type="AlphaFoldDB" id="A0AAV5U1W4"/>
<gene>
    <name evidence="11" type="ORF">PENTCL1PPCAC_22652</name>
</gene>
<reference evidence="11" key="1">
    <citation type="submission" date="2023-10" db="EMBL/GenBank/DDBJ databases">
        <title>Genome assembly of Pristionchus species.</title>
        <authorList>
            <person name="Yoshida K."/>
            <person name="Sommer R.J."/>
        </authorList>
    </citation>
    <scope>NUCLEOTIDE SEQUENCE</scope>
    <source>
        <strain evidence="11">RS0144</strain>
    </source>
</reference>
<sequence>HTRRRTYLREEMTEANRGASLVTLVPTTEITFKGPYTDVVTSYLKIQNPQSKTICFKVKTTAPKQYCVRPNSGVLKPGETANISVMLQPIDTIPADAAKHKFMVQSCYAPAEGIDIDAFWKTVAPTDLHYGKLRVVFESGTGSNHASPSVGAGDSDASFDRITSTPATRPPSSGGSSVPSGGDDKTRKLEVEVERLQRERTELLLKVQAANAKVAQAGLDYPISNIQMVLIVMAGLLIGLIVGKLF</sequence>
<dbReference type="InterPro" id="IPR008962">
    <property type="entry name" value="PapD-like_sf"/>
</dbReference>
<feature type="coiled-coil region" evidence="7">
    <location>
        <begin position="186"/>
        <end position="213"/>
    </location>
</feature>
<dbReference type="PANTHER" id="PTHR10809:SF6">
    <property type="entry name" value="AT11025P-RELATED"/>
    <property type="match status" value="1"/>
</dbReference>
<name>A0AAV5U1W4_9BILA</name>
<dbReference type="EMBL" id="BTSX01000005">
    <property type="protein sequence ID" value="GMT00478.1"/>
    <property type="molecule type" value="Genomic_DNA"/>
</dbReference>
<dbReference type="GO" id="GO:0005789">
    <property type="term" value="C:endoplasmic reticulum membrane"/>
    <property type="evidence" value="ECO:0007669"/>
    <property type="project" value="InterPro"/>
</dbReference>
<organism evidence="11 12">
    <name type="scientific">Pristionchus entomophagus</name>
    <dbReference type="NCBI Taxonomy" id="358040"/>
    <lineage>
        <taxon>Eukaryota</taxon>
        <taxon>Metazoa</taxon>
        <taxon>Ecdysozoa</taxon>
        <taxon>Nematoda</taxon>
        <taxon>Chromadorea</taxon>
        <taxon>Rhabditida</taxon>
        <taxon>Rhabditina</taxon>
        <taxon>Diplogasteromorpha</taxon>
        <taxon>Diplogasteroidea</taxon>
        <taxon>Neodiplogasteridae</taxon>
        <taxon>Pristionchus</taxon>
    </lineage>
</organism>
<dbReference type="GO" id="GO:0061817">
    <property type="term" value="P:endoplasmic reticulum-plasma membrane tethering"/>
    <property type="evidence" value="ECO:0007669"/>
    <property type="project" value="TreeGrafter"/>
</dbReference>
<evidence type="ECO:0000256" key="6">
    <source>
        <dbReference type="RuleBase" id="RU003425"/>
    </source>
</evidence>
<dbReference type="GO" id="GO:0005886">
    <property type="term" value="C:plasma membrane"/>
    <property type="evidence" value="ECO:0007669"/>
    <property type="project" value="TreeGrafter"/>
</dbReference>
<evidence type="ECO:0000256" key="2">
    <source>
        <dbReference type="ARBA" id="ARBA00008932"/>
    </source>
</evidence>
<dbReference type="PROSITE" id="PS50202">
    <property type="entry name" value="MSP"/>
    <property type="match status" value="1"/>
</dbReference>
<keyword evidence="4 9" id="KW-1133">Transmembrane helix</keyword>
<keyword evidence="3 9" id="KW-0812">Transmembrane</keyword>
<evidence type="ECO:0000313" key="11">
    <source>
        <dbReference type="EMBL" id="GMT00478.1"/>
    </source>
</evidence>
<feature type="domain" description="MSP" evidence="10">
    <location>
        <begin position="21"/>
        <end position="138"/>
    </location>
</feature>
<comment type="similarity">
    <text evidence="2">Belongs to the VAMP-associated protein (VAP) (TC 9.B.17) family.</text>
</comment>
<keyword evidence="7" id="KW-0175">Coiled coil</keyword>
<evidence type="ECO:0000256" key="7">
    <source>
        <dbReference type="SAM" id="Coils"/>
    </source>
</evidence>
<dbReference type="PANTHER" id="PTHR10809">
    <property type="entry name" value="VESICLE-ASSOCIATED MEMBRANE PROTEIN-ASSOCIATED PROTEIN"/>
    <property type="match status" value="1"/>
</dbReference>
<protein>
    <recommendedName>
        <fullName evidence="6">Major sperm protein</fullName>
    </recommendedName>
</protein>
<keyword evidence="6" id="KW-0206">Cytoskeleton</keyword>
<keyword evidence="12" id="KW-1185">Reference proteome</keyword>
<evidence type="ECO:0000256" key="5">
    <source>
        <dbReference type="ARBA" id="ARBA00023136"/>
    </source>
</evidence>
<proteinExistence type="inferred from homology"/>
<dbReference type="InterPro" id="IPR013783">
    <property type="entry name" value="Ig-like_fold"/>
</dbReference>
<feature type="compositionally biased region" description="Low complexity" evidence="8">
    <location>
        <begin position="170"/>
        <end position="181"/>
    </location>
</feature>
<dbReference type="Gene3D" id="2.60.40.10">
    <property type="entry name" value="Immunoglobulins"/>
    <property type="match status" value="1"/>
</dbReference>
<comment type="caution">
    <text evidence="11">The sequence shown here is derived from an EMBL/GenBank/DDBJ whole genome shotgun (WGS) entry which is preliminary data.</text>
</comment>
<dbReference type="GO" id="GO:0090158">
    <property type="term" value="P:endoplasmic reticulum membrane organization"/>
    <property type="evidence" value="ECO:0007669"/>
    <property type="project" value="TreeGrafter"/>
</dbReference>
<evidence type="ECO:0000256" key="8">
    <source>
        <dbReference type="SAM" id="MobiDB-lite"/>
    </source>
</evidence>